<feature type="domain" description="YhcG N-terminal" evidence="2">
    <location>
        <begin position="38"/>
        <end position="199"/>
    </location>
</feature>
<gene>
    <name evidence="3" type="ORF">L0665_03785</name>
</gene>
<protein>
    <submittedName>
        <fullName evidence="3">PDDEXK nuclease domain-containing protein</fullName>
    </submittedName>
</protein>
<dbReference type="InterPro" id="IPR009362">
    <property type="entry name" value="YhcG_C"/>
</dbReference>
<name>A0A9Q4KTJ4_9EURY</name>
<sequence>MQIRRCRFEVDEGFVMTGDERSSPSVLSGKEYAVWLADIKARLRQAQLKAAVSVNTALLEFYWQLGSEIVEKQQSAKWGSSFLARLSRDLMKEFPEMKGFSETNLRFIRRWYQFYGDDVSNSVTACDRIEPGVLSAAAGDQKVAQAVPLLTQIPWGHNRVIISKCSSVDEALFYVRKTIENNWSRNILTHQIESGLYGRDGKAISNFSLTLPAPQSDLAQQIIKDPYTFDFLSLSPEYTERELEKGLIKHITQFLLELGSGFAYVGKQRVLTVGERDFFLDLLFYHTRLHCYVVIELKTGDFEPEYAGKLNFYLKAVDMQLKTEQDDPTVGILLCKNHDALVVEYALSDIRKPIGVSEYELVHSLPDDLKDSFPTVEQIEEELRRLEE</sequence>
<keyword evidence="4" id="KW-1185">Reference proteome</keyword>
<dbReference type="Pfam" id="PF17761">
    <property type="entry name" value="DUF1016_N"/>
    <property type="match status" value="1"/>
</dbReference>
<evidence type="ECO:0000259" key="2">
    <source>
        <dbReference type="Pfam" id="PF17761"/>
    </source>
</evidence>
<proteinExistence type="predicted"/>
<dbReference type="GO" id="GO:0003676">
    <property type="term" value="F:nucleic acid binding"/>
    <property type="evidence" value="ECO:0007669"/>
    <property type="project" value="InterPro"/>
</dbReference>
<dbReference type="Proteomes" id="UP001143747">
    <property type="component" value="Unassembled WGS sequence"/>
</dbReference>
<dbReference type="AlphaFoldDB" id="A0A9Q4KTJ4"/>
<dbReference type="PANTHER" id="PTHR30547:SF5">
    <property type="entry name" value="NUCLEASE YHCG-RELATED"/>
    <property type="match status" value="1"/>
</dbReference>
<evidence type="ECO:0000313" key="4">
    <source>
        <dbReference type="Proteomes" id="UP001143747"/>
    </source>
</evidence>
<feature type="domain" description="YhcG PDDEXK nuclease" evidence="1">
    <location>
        <begin position="220"/>
        <end position="373"/>
    </location>
</feature>
<dbReference type="EMBL" id="JAKELO010000002">
    <property type="protein sequence ID" value="MDE4907732.1"/>
    <property type="molecule type" value="Genomic_DNA"/>
</dbReference>
<reference evidence="3" key="1">
    <citation type="submission" date="2022-01" db="EMBL/GenBank/DDBJ databases">
        <title>Draft genome of Methanogenium marinum DSM 15558.</title>
        <authorList>
            <person name="Chen S.-C."/>
            <person name="You Y.-T."/>
        </authorList>
    </citation>
    <scope>NUCLEOTIDE SEQUENCE</scope>
    <source>
        <strain evidence="3">DSM 15558</strain>
    </source>
</reference>
<evidence type="ECO:0000313" key="3">
    <source>
        <dbReference type="EMBL" id="MDE4907732.1"/>
    </source>
</evidence>
<dbReference type="InterPro" id="IPR011856">
    <property type="entry name" value="tRNA_endonuc-like_dom_sf"/>
</dbReference>
<dbReference type="InterPro" id="IPR053148">
    <property type="entry name" value="PD-DEXK-like_domain"/>
</dbReference>
<accession>A0A9Q4KTJ4</accession>
<dbReference type="PANTHER" id="PTHR30547">
    <property type="entry name" value="UNCHARACTERIZED PROTEIN YHCG-RELATED"/>
    <property type="match status" value="1"/>
</dbReference>
<dbReference type="Pfam" id="PF06250">
    <property type="entry name" value="YhcG_C"/>
    <property type="match status" value="1"/>
</dbReference>
<evidence type="ECO:0000259" key="1">
    <source>
        <dbReference type="Pfam" id="PF06250"/>
    </source>
</evidence>
<organism evidence="3 4">
    <name type="scientific">Methanogenium marinum</name>
    <dbReference type="NCBI Taxonomy" id="348610"/>
    <lineage>
        <taxon>Archaea</taxon>
        <taxon>Methanobacteriati</taxon>
        <taxon>Methanobacteriota</taxon>
        <taxon>Stenosarchaea group</taxon>
        <taxon>Methanomicrobia</taxon>
        <taxon>Methanomicrobiales</taxon>
        <taxon>Methanomicrobiaceae</taxon>
        <taxon>Methanogenium</taxon>
    </lineage>
</organism>
<comment type="caution">
    <text evidence="3">The sequence shown here is derived from an EMBL/GenBank/DDBJ whole genome shotgun (WGS) entry which is preliminary data.</text>
</comment>
<dbReference type="Gene3D" id="3.40.1350.10">
    <property type="match status" value="1"/>
</dbReference>
<dbReference type="RefSeq" id="WP_274924380.1">
    <property type="nucleotide sequence ID" value="NZ_JAKELO010000002.1"/>
</dbReference>
<dbReference type="InterPro" id="IPR041527">
    <property type="entry name" value="YhcG_N"/>
</dbReference>